<evidence type="ECO:0000313" key="3">
    <source>
        <dbReference type="Proteomes" id="UP000553632"/>
    </source>
</evidence>
<feature type="compositionally biased region" description="Polar residues" evidence="1">
    <location>
        <begin position="1"/>
        <end position="10"/>
    </location>
</feature>
<dbReference type="Proteomes" id="UP000553632">
    <property type="component" value="Unassembled WGS sequence"/>
</dbReference>
<evidence type="ECO:0000313" key="2">
    <source>
        <dbReference type="EMBL" id="KAF4755198.1"/>
    </source>
</evidence>
<reference evidence="2 3" key="1">
    <citation type="submission" date="2020-04" db="EMBL/GenBank/DDBJ databases">
        <title>Perkinsus olseni comparative genomics.</title>
        <authorList>
            <person name="Bogema D.R."/>
        </authorList>
    </citation>
    <scope>NUCLEOTIDE SEQUENCE [LARGE SCALE GENOMIC DNA]</scope>
    <source>
        <strain evidence="2 3">ATCC PRA-207</strain>
    </source>
</reference>
<evidence type="ECO:0008006" key="4">
    <source>
        <dbReference type="Google" id="ProtNLM"/>
    </source>
</evidence>
<proteinExistence type="predicted"/>
<comment type="caution">
    <text evidence="2">The sequence shown here is derived from an EMBL/GenBank/DDBJ whole genome shotgun (WGS) entry which is preliminary data.</text>
</comment>
<accession>A0A7J6UDJ8</accession>
<sequence>MDTLPPNQTLFDDVQSPDRNSPCTVTLENQMPLDAPSSDTANVPLDGATASLAITKSGSTLFVTISTTGSIGAIMDTTASNSILDGSVGFETKVLFGDRRMLSEITILPRIALQSLSRSYGGPICTRMVLSLGLSRDLLRSERVIQDCVDHIAKGFTQIVFA</sequence>
<dbReference type="AlphaFoldDB" id="A0A7J6UDJ8"/>
<gene>
    <name evidence="2" type="ORF">FOZ63_001442</name>
</gene>
<protein>
    <recommendedName>
        <fullName evidence="4">Proteasome assembly chaperone 3</fullName>
    </recommendedName>
</protein>
<dbReference type="EMBL" id="JABANO010004426">
    <property type="protein sequence ID" value="KAF4755198.1"/>
    <property type="molecule type" value="Genomic_DNA"/>
</dbReference>
<name>A0A7J6UDJ8_PEROL</name>
<feature type="region of interest" description="Disordered" evidence="1">
    <location>
        <begin position="1"/>
        <end position="20"/>
    </location>
</feature>
<evidence type="ECO:0000256" key="1">
    <source>
        <dbReference type="SAM" id="MobiDB-lite"/>
    </source>
</evidence>
<keyword evidence="3" id="KW-1185">Reference proteome</keyword>
<organism evidence="2 3">
    <name type="scientific">Perkinsus olseni</name>
    <name type="common">Perkinsus atlanticus</name>
    <dbReference type="NCBI Taxonomy" id="32597"/>
    <lineage>
        <taxon>Eukaryota</taxon>
        <taxon>Sar</taxon>
        <taxon>Alveolata</taxon>
        <taxon>Perkinsozoa</taxon>
        <taxon>Perkinsea</taxon>
        <taxon>Perkinsida</taxon>
        <taxon>Perkinsidae</taxon>
        <taxon>Perkinsus</taxon>
    </lineage>
</organism>